<dbReference type="GO" id="GO:0003677">
    <property type="term" value="F:DNA binding"/>
    <property type="evidence" value="ECO:0007669"/>
    <property type="project" value="InterPro"/>
</dbReference>
<dbReference type="SUPFAM" id="SSF56349">
    <property type="entry name" value="DNA breaking-rejoining enzymes"/>
    <property type="match status" value="1"/>
</dbReference>
<evidence type="ECO:0000256" key="1">
    <source>
        <dbReference type="ARBA" id="ARBA00023172"/>
    </source>
</evidence>
<evidence type="ECO:0008006" key="4">
    <source>
        <dbReference type="Google" id="ProtNLM"/>
    </source>
</evidence>
<organism evidence="2 3">
    <name type="scientific">Botrytis porri</name>
    <dbReference type="NCBI Taxonomy" id="87229"/>
    <lineage>
        <taxon>Eukaryota</taxon>
        <taxon>Fungi</taxon>
        <taxon>Dikarya</taxon>
        <taxon>Ascomycota</taxon>
        <taxon>Pezizomycotina</taxon>
        <taxon>Leotiomycetes</taxon>
        <taxon>Helotiales</taxon>
        <taxon>Sclerotiniaceae</taxon>
        <taxon>Botrytis</taxon>
    </lineage>
</organism>
<proteinExistence type="predicted"/>
<dbReference type="EMBL" id="PQXO01000067">
    <property type="protein sequence ID" value="TGO90359.1"/>
    <property type="molecule type" value="Genomic_DNA"/>
</dbReference>
<reference evidence="2 3" key="1">
    <citation type="submission" date="2017-12" db="EMBL/GenBank/DDBJ databases">
        <title>Comparative genomics of Botrytis spp.</title>
        <authorList>
            <person name="Valero-Jimenez C.A."/>
            <person name="Tapia P."/>
            <person name="Veloso J."/>
            <person name="Silva-Moreno E."/>
            <person name="Staats M."/>
            <person name="Valdes J.H."/>
            <person name="Van Kan J.A.L."/>
        </authorList>
    </citation>
    <scope>NUCLEOTIDE SEQUENCE [LARGE SCALE GENOMIC DNA]</scope>
    <source>
        <strain evidence="2 3">MUCL3349</strain>
    </source>
</reference>
<sequence length="651" mass="74665">MLAKERTGLLGKRLSVKTLIQYAIRFKSVYERKHNEELDSMQELRTFIKTSLARSLGLSTKTRPKPIASLNDLKDIIGYLWMNDPLNFLYERARVQIALLILMLVYTASRPGAVIDSHAYYMTGQAMRYKDIKLTLQQNPNGGRPLMSILFTFNLRKNERDDEGEVYKQQLFEDLTSRHMCPITLFLALAFADDAFATVNSIEELYDPSICSAKYIDIQFKESVLNKPLFRSNRSMDASHHAEALTYQAFNHSLRKIAQRAGFKDDFTSYVIRRTSANVLNQHVTSAERGKILGHSNDQVFQNSYLASHSGVDLQSLTVGQEQRTQQINFARSLNSNRGTPLGLITKEFVKVVAKDPEITAAKKRIEDARLEGCDLKIKSEVKRLCNIRREVVKKHAPEMHFEQIMGTRFMPTLRANIVGMLYGKENDLLPRSELVRNLQELCQSMGKDVSNYRCQNPSCKRSSIPFRCQWELFRHNEKECQKPTMTHDPMFSMTEASSPMLDFQDFHLPDPITGDLLPTVDFPDIFLLEDHPNTIEKFSSSINNSRLSETNEGSSTTSLLCPHTTCPRHIRPLASRRTLKAHMSTHTRINRDHLLCARHDCKLHRNICPFKTQAGFNAHMKYHEKEDQISMGESPAEILSVYNDEFMRNG</sequence>
<dbReference type="InterPro" id="IPR013762">
    <property type="entry name" value="Integrase-like_cat_sf"/>
</dbReference>
<keyword evidence="3" id="KW-1185">Reference proteome</keyword>
<dbReference type="GO" id="GO:0015074">
    <property type="term" value="P:DNA integration"/>
    <property type="evidence" value="ECO:0007669"/>
    <property type="project" value="InterPro"/>
</dbReference>
<dbReference type="STRING" id="87229.A0A4Z1L0M2"/>
<dbReference type="InterPro" id="IPR021842">
    <property type="entry name" value="DUF3435"/>
</dbReference>
<dbReference type="InterPro" id="IPR011010">
    <property type="entry name" value="DNA_brk_join_enz"/>
</dbReference>
<accession>A0A4Z1L0M2</accession>
<dbReference type="AlphaFoldDB" id="A0A4Z1L0M2"/>
<protein>
    <recommendedName>
        <fullName evidence="4">C2H2-type domain-containing protein</fullName>
    </recommendedName>
</protein>
<name>A0A4Z1L0M2_9HELO</name>
<dbReference type="PANTHER" id="PTHR37535:SF4">
    <property type="entry name" value="FLUG DOMAIN-CONTAINING PROTEIN"/>
    <property type="match status" value="1"/>
</dbReference>
<comment type="caution">
    <text evidence="2">The sequence shown here is derived from an EMBL/GenBank/DDBJ whole genome shotgun (WGS) entry which is preliminary data.</text>
</comment>
<evidence type="ECO:0000313" key="3">
    <source>
        <dbReference type="Proteomes" id="UP000297280"/>
    </source>
</evidence>
<dbReference type="Pfam" id="PF11917">
    <property type="entry name" value="DUF3435"/>
    <property type="match status" value="1"/>
</dbReference>
<dbReference type="GO" id="GO:0006310">
    <property type="term" value="P:DNA recombination"/>
    <property type="evidence" value="ECO:0007669"/>
    <property type="project" value="UniProtKB-KW"/>
</dbReference>
<gene>
    <name evidence="2" type="ORF">BPOR_0067g00010</name>
</gene>
<keyword evidence="1" id="KW-0233">DNA recombination</keyword>
<dbReference type="Proteomes" id="UP000297280">
    <property type="component" value="Unassembled WGS sequence"/>
</dbReference>
<dbReference type="PANTHER" id="PTHR37535">
    <property type="entry name" value="FLUG DOMAIN PROTEIN"/>
    <property type="match status" value="1"/>
</dbReference>
<dbReference type="Gene3D" id="1.10.443.10">
    <property type="entry name" value="Intergrase catalytic core"/>
    <property type="match status" value="1"/>
</dbReference>
<evidence type="ECO:0000313" key="2">
    <source>
        <dbReference type="EMBL" id="TGO90359.1"/>
    </source>
</evidence>